<evidence type="ECO:0000313" key="6">
    <source>
        <dbReference type="EMBL" id="SMC23408.1"/>
    </source>
</evidence>
<keyword evidence="7" id="KW-1185">Reference proteome</keyword>
<evidence type="ECO:0000256" key="1">
    <source>
        <dbReference type="ARBA" id="ARBA00004196"/>
    </source>
</evidence>
<keyword evidence="4" id="KW-0812">Transmembrane</keyword>
<dbReference type="Gene3D" id="3.40.50.2300">
    <property type="match status" value="2"/>
</dbReference>
<organism evidence="6 7">
    <name type="scientific">Clostridium acidisoli DSM 12555</name>
    <dbReference type="NCBI Taxonomy" id="1121291"/>
    <lineage>
        <taxon>Bacteria</taxon>
        <taxon>Bacillati</taxon>
        <taxon>Bacillota</taxon>
        <taxon>Clostridia</taxon>
        <taxon>Eubacteriales</taxon>
        <taxon>Clostridiaceae</taxon>
        <taxon>Clostridium</taxon>
    </lineage>
</organism>
<dbReference type="PANTHER" id="PTHR46847:SF1">
    <property type="entry name" value="D-ALLOSE-BINDING PERIPLASMIC PROTEIN-RELATED"/>
    <property type="match status" value="1"/>
</dbReference>
<dbReference type="Proteomes" id="UP000192468">
    <property type="component" value="Unassembled WGS sequence"/>
</dbReference>
<evidence type="ECO:0000256" key="3">
    <source>
        <dbReference type="ARBA" id="ARBA00022729"/>
    </source>
</evidence>
<protein>
    <submittedName>
        <fullName evidence="6">Monosaccharide ABC transporter substrate-binding protein, CUT2 family (TC 3.A.1.2.-)</fullName>
    </submittedName>
</protein>
<dbReference type="GO" id="GO:0030313">
    <property type="term" value="C:cell envelope"/>
    <property type="evidence" value="ECO:0007669"/>
    <property type="project" value="UniProtKB-SubCell"/>
</dbReference>
<dbReference type="CDD" id="cd19971">
    <property type="entry name" value="PBP1_ABC_sugar_binding-like"/>
    <property type="match status" value="1"/>
</dbReference>
<feature type="transmembrane region" description="Helical" evidence="4">
    <location>
        <begin position="20"/>
        <end position="40"/>
    </location>
</feature>
<gene>
    <name evidence="6" type="ORF">SAMN02745134_01909</name>
</gene>
<feature type="domain" description="Periplasmic binding protein" evidence="5">
    <location>
        <begin position="63"/>
        <end position="311"/>
    </location>
</feature>
<dbReference type="PANTHER" id="PTHR46847">
    <property type="entry name" value="D-ALLOSE-BINDING PERIPLASMIC PROTEIN-RELATED"/>
    <property type="match status" value="1"/>
</dbReference>
<keyword evidence="3" id="KW-0732">Signal</keyword>
<keyword evidence="4" id="KW-1133">Transmembrane helix</keyword>
<comment type="similarity">
    <text evidence="2">Belongs to the bacterial solute-binding protein 2 family.</text>
</comment>
<dbReference type="InterPro" id="IPR028082">
    <property type="entry name" value="Peripla_BP_I"/>
</dbReference>
<dbReference type="InterPro" id="IPR025997">
    <property type="entry name" value="SBP_2_dom"/>
</dbReference>
<evidence type="ECO:0000256" key="2">
    <source>
        <dbReference type="ARBA" id="ARBA00007639"/>
    </source>
</evidence>
<reference evidence="6 7" key="1">
    <citation type="submission" date="2017-04" db="EMBL/GenBank/DDBJ databases">
        <authorList>
            <person name="Afonso C.L."/>
            <person name="Miller P.J."/>
            <person name="Scott M.A."/>
            <person name="Spackman E."/>
            <person name="Goraichik I."/>
            <person name="Dimitrov K.M."/>
            <person name="Suarez D.L."/>
            <person name="Swayne D.E."/>
        </authorList>
    </citation>
    <scope>NUCLEOTIDE SEQUENCE [LARGE SCALE GENOMIC DNA]</scope>
    <source>
        <strain evidence="6 7">DSM 12555</strain>
    </source>
</reference>
<dbReference type="GO" id="GO:0030246">
    <property type="term" value="F:carbohydrate binding"/>
    <property type="evidence" value="ECO:0007669"/>
    <property type="project" value="UniProtKB-ARBA"/>
</dbReference>
<sequence length="337" mass="37718">MWVTIGKEWDVLMNKNYKKILIAILLIFIVGFILINLKMFEKNGEDYSARQIENRKRFGATYMTTNNRFYEIINDEIRSVVESNGDILVTRDAALDKEKQTQQIYEFIKLKVKAIFINPVDWKQIKPALMAAKKAGIPVIVVDTPVYDNKLVSCTVISDNYDAGVQCAKYLMKVKSKANIMLIEHSEAKSGIDRIKGFVDTIGSNKQYKIVAEGDSEGQLDKAMPLVNNLIKKHQEVDTIMALNDPSALGALAALKENGLLGKVMVFGVDGSPEAKTMIHNGFMTATSAQFPNKIGYIAAEKAYDILKGKKVKKDVIVPITLISKENVIQYEISGWK</sequence>
<evidence type="ECO:0000259" key="5">
    <source>
        <dbReference type="Pfam" id="PF13407"/>
    </source>
</evidence>
<dbReference type="STRING" id="1121291.SAMN02745134_01909"/>
<accession>A0A1W1XIS8</accession>
<evidence type="ECO:0000256" key="4">
    <source>
        <dbReference type="SAM" id="Phobius"/>
    </source>
</evidence>
<dbReference type="AlphaFoldDB" id="A0A1W1XIS8"/>
<keyword evidence="4" id="KW-0472">Membrane</keyword>
<dbReference type="EMBL" id="FWXH01000005">
    <property type="protein sequence ID" value="SMC23408.1"/>
    <property type="molecule type" value="Genomic_DNA"/>
</dbReference>
<name>A0A1W1XIS8_9CLOT</name>
<comment type="subcellular location">
    <subcellularLocation>
        <location evidence="1">Cell envelope</location>
    </subcellularLocation>
</comment>
<dbReference type="Pfam" id="PF13407">
    <property type="entry name" value="Peripla_BP_4"/>
    <property type="match status" value="1"/>
</dbReference>
<dbReference type="SUPFAM" id="SSF53822">
    <property type="entry name" value="Periplasmic binding protein-like I"/>
    <property type="match status" value="1"/>
</dbReference>
<evidence type="ECO:0000313" key="7">
    <source>
        <dbReference type="Proteomes" id="UP000192468"/>
    </source>
</evidence>
<proteinExistence type="inferred from homology"/>